<reference evidence="2 3" key="1">
    <citation type="journal article" date="2016" name="Nat. Commun.">
        <title>Thousands of microbial genomes shed light on interconnected biogeochemical processes in an aquifer system.</title>
        <authorList>
            <person name="Anantharaman K."/>
            <person name="Brown C.T."/>
            <person name="Hug L.A."/>
            <person name="Sharon I."/>
            <person name="Castelle C.J."/>
            <person name="Probst A.J."/>
            <person name="Thomas B.C."/>
            <person name="Singh A."/>
            <person name="Wilkins M.J."/>
            <person name="Karaoz U."/>
            <person name="Brodie E.L."/>
            <person name="Williams K.H."/>
            <person name="Hubbard S.S."/>
            <person name="Banfield J.F."/>
        </authorList>
    </citation>
    <scope>NUCLEOTIDE SEQUENCE [LARGE SCALE GENOMIC DNA]</scope>
</reference>
<evidence type="ECO:0000256" key="1">
    <source>
        <dbReference type="SAM" id="MobiDB-lite"/>
    </source>
</evidence>
<name>A0A1G2IX10_9BACT</name>
<dbReference type="STRING" id="1802223.A2358_00175"/>
<evidence type="ECO:0000313" key="3">
    <source>
        <dbReference type="Proteomes" id="UP000178650"/>
    </source>
</evidence>
<organism evidence="2 3">
    <name type="scientific">Candidatus Staskawiczbacteria bacterium RIFOXYB1_FULL_37_44</name>
    <dbReference type="NCBI Taxonomy" id="1802223"/>
    <lineage>
        <taxon>Bacteria</taxon>
        <taxon>Candidatus Staskawicziibacteriota</taxon>
    </lineage>
</organism>
<gene>
    <name evidence="2" type="ORF">A2358_00175</name>
</gene>
<protein>
    <submittedName>
        <fullName evidence="2">Uncharacterized protein</fullName>
    </submittedName>
</protein>
<dbReference type="EMBL" id="MHPJ01000004">
    <property type="protein sequence ID" value="OGZ79369.1"/>
    <property type="molecule type" value="Genomic_DNA"/>
</dbReference>
<comment type="caution">
    <text evidence="2">The sequence shown here is derived from an EMBL/GenBank/DDBJ whole genome shotgun (WGS) entry which is preliminary data.</text>
</comment>
<evidence type="ECO:0000313" key="2">
    <source>
        <dbReference type="EMBL" id="OGZ79369.1"/>
    </source>
</evidence>
<dbReference type="AlphaFoldDB" id="A0A1G2IX10"/>
<accession>A0A1G2IX10</accession>
<feature type="region of interest" description="Disordered" evidence="1">
    <location>
        <begin position="1"/>
        <end position="71"/>
    </location>
</feature>
<sequence>MDGVKNRRRSLLETSTASHKNRCSFPASRQTETAGFPASMRHSQQRRKRVSEGILSPRQCSPSCNPHTYRASPPIGSKALVFFAKN</sequence>
<proteinExistence type="predicted"/>
<dbReference type="Proteomes" id="UP000178650">
    <property type="component" value="Unassembled WGS sequence"/>
</dbReference>